<keyword evidence="1" id="KW-0732">Signal</keyword>
<accession>A0ABU5P304</accession>
<evidence type="ECO:0000256" key="1">
    <source>
        <dbReference type="SAM" id="SignalP"/>
    </source>
</evidence>
<protein>
    <recommendedName>
        <fullName evidence="4">Secreted protein</fullName>
    </recommendedName>
</protein>
<dbReference type="RefSeq" id="WP_322856719.1">
    <property type="nucleotide sequence ID" value="NZ_JAYDCJ010000003.1"/>
</dbReference>
<dbReference type="PROSITE" id="PS51257">
    <property type="entry name" value="PROKAR_LIPOPROTEIN"/>
    <property type="match status" value="1"/>
</dbReference>
<dbReference type="EMBL" id="JAYDCJ010000003">
    <property type="protein sequence ID" value="MEA1082292.1"/>
    <property type="molecule type" value="Genomic_DNA"/>
</dbReference>
<evidence type="ECO:0000313" key="3">
    <source>
        <dbReference type="Proteomes" id="UP001305746"/>
    </source>
</evidence>
<proteinExistence type="predicted"/>
<sequence>MKRFLLVLLAASSAGCASYSSHYAVFPAENSAGEPRQVRVSWQTADYPNWWFAADKATPVKVETQCSDRVWRIRDDADPDAGSCAPGVRACGDSRLDVYAPAGRAAGADDPCLVINPSEPGARIPQLGDKLELLVSCRPSVTRVGQGDEMRNLDYLRASSVPYTVYVRNAPRGSLRAKMPELDDSVCDAE</sequence>
<evidence type="ECO:0000313" key="2">
    <source>
        <dbReference type="EMBL" id="MEA1082292.1"/>
    </source>
</evidence>
<comment type="caution">
    <text evidence="2">The sequence shown here is derived from an EMBL/GenBank/DDBJ whole genome shotgun (WGS) entry which is preliminary data.</text>
</comment>
<dbReference type="Proteomes" id="UP001305746">
    <property type="component" value="Unassembled WGS sequence"/>
</dbReference>
<keyword evidence="3" id="KW-1185">Reference proteome</keyword>
<feature type="chain" id="PRO_5046158635" description="Secreted protein" evidence="1">
    <location>
        <begin position="24"/>
        <end position="190"/>
    </location>
</feature>
<evidence type="ECO:0008006" key="4">
    <source>
        <dbReference type="Google" id="ProtNLM"/>
    </source>
</evidence>
<name>A0ABU5P304_9GAMM</name>
<reference evidence="2 3" key="1">
    <citation type="submission" date="2023-12" db="EMBL/GenBank/DDBJ databases">
        <title>Marinobacter qingdaonensis sp. nov., isolated from the intertidal sediment of Qingdao, PR China.</title>
        <authorList>
            <person name="Li Y."/>
        </authorList>
    </citation>
    <scope>NUCLEOTIDE SEQUENCE [LARGE SCALE GENOMIC DNA]</scope>
    <source>
        <strain evidence="2 3">ASW11-75</strain>
    </source>
</reference>
<organism evidence="2 3">
    <name type="scientific">Marinobacter qingdaonensis</name>
    <dbReference type="NCBI Taxonomy" id="3108486"/>
    <lineage>
        <taxon>Bacteria</taxon>
        <taxon>Pseudomonadati</taxon>
        <taxon>Pseudomonadota</taxon>
        <taxon>Gammaproteobacteria</taxon>
        <taxon>Pseudomonadales</taxon>
        <taxon>Marinobacteraceae</taxon>
        <taxon>Marinobacter</taxon>
    </lineage>
</organism>
<gene>
    <name evidence="2" type="ORF">U5822_16595</name>
</gene>
<feature type="signal peptide" evidence="1">
    <location>
        <begin position="1"/>
        <end position="23"/>
    </location>
</feature>